<dbReference type="PANTHER" id="PTHR40462:SF1">
    <property type="entry name" value="EXPRESSED PROTEIN"/>
    <property type="match status" value="1"/>
</dbReference>
<feature type="compositionally biased region" description="Basic and acidic residues" evidence="1">
    <location>
        <begin position="52"/>
        <end position="73"/>
    </location>
</feature>
<dbReference type="EMBL" id="JAGHQL010000058">
    <property type="protein sequence ID" value="KAH0542225.1"/>
    <property type="molecule type" value="Genomic_DNA"/>
</dbReference>
<proteinExistence type="predicted"/>
<evidence type="ECO:0000256" key="1">
    <source>
        <dbReference type="SAM" id="MobiDB-lite"/>
    </source>
</evidence>
<feature type="region of interest" description="Disordered" evidence="1">
    <location>
        <begin position="1"/>
        <end position="90"/>
    </location>
</feature>
<dbReference type="Proteomes" id="UP000698800">
    <property type="component" value="Unassembled WGS sequence"/>
</dbReference>
<dbReference type="PANTHER" id="PTHR40462">
    <property type="entry name" value="CHROMOSOME 1, WHOLE GENOME SHOTGUN SEQUENCE"/>
    <property type="match status" value="1"/>
</dbReference>
<keyword evidence="3" id="KW-1185">Reference proteome</keyword>
<dbReference type="OrthoDB" id="3050608at2759"/>
<organism evidence="2 3">
    <name type="scientific">Glutinoglossum americanum</name>
    <dbReference type="NCBI Taxonomy" id="1670608"/>
    <lineage>
        <taxon>Eukaryota</taxon>
        <taxon>Fungi</taxon>
        <taxon>Dikarya</taxon>
        <taxon>Ascomycota</taxon>
        <taxon>Pezizomycotina</taxon>
        <taxon>Geoglossomycetes</taxon>
        <taxon>Geoglossales</taxon>
        <taxon>Geoglossaceae</taxon>
        <taxon>Glutinoglossum</taxon>
    </lineage>
</organism>
<feature type="compositionally biased region" description="Basic and acidic residues" evidence="1">
    <location>
        <begin position="11"/>
        <end position="23"/>
    </location>
</feature>
<sequence length="114" mass="12595">MDAFKNILSGDEQKQDEQKRGEHSQQQSEGSGGGGFLSSIGDRLNSAAGGGRESEKNEDYLDKGVDFVQERILHQGPQDNESAIEQAKDERISDFVRDKYKSVTGKEFPAEDKS</sequence>
<comment type="caution">
    <text evidence="2">The sequence shown here is derived from an EMBL/GenBank/DDBJ whole genome shotgun (WGS) entry which is preliminary data.</text>
</comment>
<protein>
    <submittedName>
        <fullName evidence="2">Uncharacterized protein</fullName>
    </submittedName>
</protein>
<evidence type="ECO:0000313" key="2">
    <source>
        <dbReference type="EMBL" id="KAH0542225.1"/>
    </source>
</evidence>
<name>A0A9P8I4H2_9PEZI</name>
<reference evidence="2" key="1">
    <citation type="submission" date="2021-03" db="EMBL/GenBank/DDBJ databases">
        <title>Comparative genomics and phylogenomic investigation of the class Geoglossomycetes provide insights into ecological specialization and systematics.</title>
        <authorList>
            <person name="Melie T."/>
            <person name="Pirro S."/>
            <person name="Miller A.N."/>
            <person name="Quandt A."/>
        </authorList>
    </citation>
    <scope>NUCLEOTIDE SEQUENCE</scope>
    <source>
        <strain evidence="2">GBOQ0MN5Z8</strain>
    </source>
</reference>
<dbReference type="AlphaFoldDB" id="A0A9P8I4H2"/>
<accession>A0A9P8I4H2</accession>
<gene>
    <name evidence="2" type="ORF">FGG08_003347</name>
</gene>
<evidence type="ECO:0000313" key="3">
    <source>
        <dbReference type="Proteomes" id="UP000698800"/>
    </source>
</evidence>